<keyword evidence="5" id="KW-0472">Membrane</keyword>
<dbReference type="Gene3D" id="2.60.40.10">
    <property type="entry name" value="Immunoglobulins"/>
    <property type="match status" value="1"/>
</dbReference>
<dbReference type="GeneID" id="109481949"/>
<evidence type="ECO:0000256" key="4">
    <source>
        <dbReference type="SAM" id="MobiDB-lite"/>
    </source>
</evidence>
<dbReference type="Pfam" id="PF00041">
    <property type="entry name" value="fn3"/>
    <property type="match status" value="1"/>
</dbReference>
<feature type="domain" description="ZP" evidence="7">
    <location>
        <begin position="104"/>
        <end position="358"/>
    </location>
</feature>
<keyword evidence="2" id="KW-1015">Disulfide bond</keyword>
<dbReference type="InterPro" id="IPR048290">
    <property type="entry name" value="ZP_chr"/>
</dbReference>
<evidence type="ECO:0000259" key="6">
    <source>
        <dbReference type="PROSITE" id="PS50853"/>
    </source>
</evidence>
<dbReference type="PANTHER" id="PTHR14002:SF43">
    <property type="entry name" value="DELTA-LIKE PROTEIN"/>
    <property type="match status" value="1"/>
</dbReference>
<dbReference type="SMART" id="SM00060">
    <property type="entry name" value="FN3"/>
    <property type="match status" value="1"/>
</dbReference>
<evidence type="ECO:0000256" key="2">
    <source>
        <dbReference type="ARBA" id="ARBA00023157"/>
    </source>
</evidence>
<dbReference type="InterPro" id="IPR036116">
    <property type="entry name" value="FN3_sf"/>
</dbReference>
<evidence type="ECO:0000256" key="5">
    <source>
        <dbReference type="SAM" id="Phobius"/>
    </source>
</evidence>
<feature type="compositionally biased region" description="Basic and acidic residues" evidence="4">
    <location>
        <begin position="368"/>
        <end position="381"/>
    </location>
</feature>
<dbReference type="PROSITE" id="PS51034">
    <property type="entry name" value="ZP_2"/>
    <property type="match status" value="1"/>
</dbReference>
<dbReference type="InterPro" id="IPR055356">
    <property type="entry name" value="ZP-N"/>
</dbReference>
<evidence type="ECO:0000259" key="7">
    <source>
        <dbReference type="PROSITE" id="PS51034"/>
    </source>
</evidence>
<feature type="transmembrane region" description="Helical" evidence="5">
    <location>
        <begin position="404"/>
        <end position="428"/>
    </location>
</feature>
<reference evidence="9" key="1">
    <citation type="submission" date="2025-08" db="UniProtKB">
        <authorList>
            <consortium name="RefSeq"/>
        </authorList>
    </citation>
    <scope>IDENTIFICATION</scope>
    <source>
        <tissue evidence="9">Gonad</tissue>
    </source>
</reference>
<proteinExistence type="predicted"/>
<dbReference type="InterPro" id="IPR013783">
    <property type="entry name" value="Ig-like_fold"/>
</dbReference>
<dbReference type="InterPro" id="IPR055355">
    <property type="entry name" value="ZP-C"/>
</dbReference>
<feature type="domain" description="Fibronectin type-III" evidence="6">
    <location>
        <begin position="7"/>
        <end position="99"/>
    </location>
</feature>
<dbReference type="RefSeq" id="XP_019640125.1">
    <property type="nucleotide sequence ID" value="XM_019784566.1"/>
</dbReference>
<dbReference type="Gene3D" id="2.60.40.4100">
    <property type="entry name" value="Zona pellucida, ZP-C domain"/>
    <property type="match status" value="1"/>
</dbReference>
<name>A0A6P4ZFZ2_BRABE</name>
<dbReference type="SUPFAM" id="SSF49265">
    <property type="entry name" value="Fibronectin type III"/>
    <property type="match status" value="1"/>
</dbReference>
<feature type="region of interest" description="Disordered" evidence="4">
    <location>
        <begin position="366"/>
        <end position="396"/>
    </location>
</feature>
<dbReference type="PROSITE" id="PS50853">
    <property type="entry name" value="FN3"/>
    <property type="match status" value="1"/>
</dbReference>
<dbReference type="InterPro" id="IPR003961">
    <property type="entry name" value="FN3_dom"/>
</dbReference>
<dbReference type="Gene3D" id="2.60.40.3210">
    <property type="entry name" value="Zona pellucida, ZP-N domain"/>
    <property type="match status" value="1"/>
</dbReference>
<evidence type="ECO:0000256" key="3">
    <source>
        <dbReference type="ARBA" id="ARBA00023180"/>
    </source>
</evidence>
<evidence type="ECO:0000256" key="1">
    <source>
        <dbReference type="ARBA" id="ARBA00022729"/>
    </source>
</evidence>
<sequence>MVIDIDALSDLTIVDTGPHHISLAWTGPANVNRVARYRLRYNQAGSSYQDWSTPPAPGDTTATVSGLWADTEYNFTLTAFGENDEQIGEISGTGTTAPVIVNVGCHQDHMTVTFPRETLTGVDVDNMHLLDDSCRATVTNESVTFTTGLQDCGTIEDSSEAGILTFSNAAIGAPVMGANGAVRGTPFTETFQCEFTSQFVVSQGEEILYNIPSPRVQVVDGNNRFTFGMDTFTSPDFTETYKPDDYPLKVSSSDNFNFGLSVDSPLDNLELFALDCLATPSTDPDDTPSVSIIEDGCDVDPTLELDTVQSNDMALYYSIQSFTFPNIQPPNLVYIHCTMVVCFKDDPNSRCSEGCSASRRRRAVSDMAESRVRRASDRDHSAQVTQGPFEVEGGQKQASTTPTVGIAVGTVAGIAGVLLLLVVAVFVVRKRRGRGINKNAEDRVGLDNYSFEIWGKGKTGP</sequence>
<dbReference type="InterPro" id="IPR001507">
    <property type="entry name" value="ZP_dom"/>
</dbReference>
<organism evidence="8 9">
    <name type="scientific">Branchiostoma belcheri</name>
    <name type="common">Amphioxus</name>
    <dbReference type="NCBI Taxonomy" id="7741"/>
    <lineage>
        <taxon>Eukaryota</taxon>
        <taxon>Metazoa</taxon>
        <taxon>Chordata</taxon>
        <taxon>Cephalochordata</taxon>
        <taxon>Leptocardii</taxon>
        <taxon>Amphioxiformes</taxon>
        <taxon>Branchiostomatidae</taxon>
        <taxon>Branchiostoma</taxon>
    </lineage>
</organism>
<dbReference type="PANTHER" id="PTHR14002">
    <property type="entry name" value="ENDOGLIN/TGF-BETA RECEPTOR TYPE III"/>
    <property type="match status" value="1"/>
</dbReference>
<dbReference type="OrthoDB" id="2015116at2759"/>
<dbReference type="KEGG" id="bbel:109481949"/>
<dbReference type="Pfam" id="PF00100">
    <property type="entry name" value="Zona_pellucida"/>
    <property type="match status" value="1"/>
</dbReference>
<keyword evidence="5" id="KW-0812">Transmembrane</keyword>
<dbReference type="CDD" id="cd00063">
    <property type="entry name" value="FN3"/>
    <property type="match status" value="1"/>
</dbReference>
<accession>A0A6P4ZFZ2</accession>
<gene>
    <name evidence="9" type="primary">LOC109481949</name>
</gene>
<keyword evidence="5" id="KW-1133">Transmembrane helix</keyword>
<evidence type="ECO:0000313" key="9">
    <source>
        <dbReference type="RefSeq" id="XP_019640125.1"/>
    </source>
</evidence>
<keyword evidence="3" id="KW-0325">Glycoprotein</keyword>
<dbReference type="AlphaFoldDB" id="A0A6P4ZFZ2"/>
<keyword evidence="8" id="KW-1185">Reference proteome</keyword>
<dbReference type="InterPro" id="IPR042235">
    <property type="entry name" value="ZP-C_dom"/>
</dbReference>
<evidence type="ECO:0000313" key="8">
    <source>
        <dbReference type="Proteomes" id="UP000515135"/>
    </source>
</evidence>
<dbReference type="PRINTS" id="PR00023">
    <property type="entry name" value="ZPELLUCIDA"/>
</dbReference>
<protein>
    <submittedName>
        <fullName evidence="9">ZP domain-containing protein-like</fullName>
    </submittedName>
</protein>
<dbReference type="Pfam" id="PF23344">
    <property type="entry name" value="ZP-N"/>
    <property type="match status" value="1"/>
</dbReference>
<keyword evidence="1" id="KW-0732">Signal</keyword>
<dbReference type="SMART" id="SM00241">
    <property type="entry name" value="ZP"/>
    <property type="match status" value="1"/>
</dbReference>
<dbReference type="Proteomes" id="UP000515135">
    <property type="component" value="Unplaced"/>
</dbReference>